<evidence type="ECO:0000259" key="2">
    <source>
        <dbReference type="Pfam" id="PF00578"/>
    </source>
</evidence>
<feature type="domain" description="Alkyl hydroperoxide reductase subunit C/ Thiol specific antioxidant" evidence="2">
    <location>
        <begin position="39"/>
        <end position="147"/>
    </location>
</feature>
<protein>
    <submittedName>
        <fullName evidence="3">Protein disulfide oxidoreductase</fullName>
    </submittedName>
</protein>
<organism evidence="3 4">
    <name type="scientific">Litoribacillus peritrichatus</name>
    <dbReference type="NCBI Taxonomy" id="718191"/>
    <lineage>
        <taxon>Bacteria</taxon>
        <taxon>Pseudomonadati</taxon>
        <taxon>Pseudomonadota</taxon>
        <taxon>Gammaproteobacteria</taxon>
        <taxon>Oceanospirillales</taxon>
        <taxon>Oceanospirillaceae</taxon>
        <taxon>Litoribacillus</taxon>
    </lineage>
</organism>
<dbReference type="InterPro" id="IPR036249">
    <property type="entry name" value="Thioredoxin-like_sf"/>
</dbReference>
<dbReference type="PANTHER" id="PTHR42852:SF17">
    <property type="entry name" value="THIOREDOXIN-LIKE PROTEIN HI_1115"/>
    <property type="match status" value="1"/>
</dbReference>
<gene>
    <name evidence="3" type="ORF">GCM10022277_36160</name>
</gene>
<proteinExistence type="predicted"/>
<keyword evidence="1" id="KW-1133">Transmembrane helix</keyword>
<accession>A0ABP7N408</accession>
<dbReference type="Gene3D" id="3.40.30.10">
    <property type="entry name" value="Glutaredoxin"/>
    <property type="match status" value="1"/>
</dbReference>
<sequence>MAQRIFKVLRQVAMYLVLLMVISASVDWWRAKDIPKIDLPDLVGTTIQGESVNLKVMSKDQPVMLYFWGSWCGVCNFVSPSVDTISEYFPVMTVALSSGSKLAVTQYLKDNDYHFPVLNDPDYKVGSEWAVQVTPSIVVVKNGQVEHIATGFVSLFGMWWRMYFA</sequence>
<dbReference type="EMBL" id="BAABBN010000012">
    <property type="protein sequence ID" value="GAA3936535.1"/>
    <property type="molecule type" value="Genomic_DNA"/>
</dbReference>
<dbReference type="Pfam" id="PF00578">
    <property type="entry name" value="AhpC-TSA"/>
    <property type="match status" value="1"/>
</dbReference>
<dbReference type="Proteomes" id="UP001501565">
    <property type="component" value="Unassembled WGS sequence"/>
</dbReference>
<keyword evidence="1" id="KW-0812">Transmembrane</keyword>
<comment type="caution">
    <text evidence="3">The sequence shown here is derived from an EMBL/GenBank/DDBJ whole genome shotgun (WGS) entry which is preliminary data.</text>
</comment>
<evidence type="ECO:0000313" key="3">
    <source>
        <dbReference type="EMBL" id="GAA3936535.1"/>
    </source>
</evidence>
<evidence type="ECO:0000313" key="4">
    <source>
        <dbReference type="Proteomes" id="UP001501565"/>
    </source>
</evidence>
<dbReference type="CDD" id="cd03011">
    <property type="entry name" value="TlpA_like_ScsD_MtbDsbE"/>
    <property type="match status" value="1"/>
</dbReference>
<evidence type="ECO:0000256" key="1">
    <source>
        <dbReference type="SAM" id="Phobius"/>
    </source>
</evidence>
<name>A0ABP7N408_9GAMM</name>
<feature type="transmembrane region" description="Helical" evidence="1">
    <location>
        <begin position="12"/>
        <end position="29"/>
    </location>
</feature>
<dbReference type="PANTHER" id="PTHR42852">
    <property type="entry name" value="THIOL:DISULFIDE INTERCHANGE PROTEIN DSBE"/>
    <property type="match status" value="1"/>
</dbReference>
<dbReference type="InterPro" id="IPR050553">
    <property type="entry name" value="Thioredoxin_ResA/DsbE_sf"/>
</dbReference>
<reference evidence="4" key="1">
    <citation type="journal article" date="2019" name="Int. J. Syst. Evol. Microbiol.">
        <title>The Global Catalogue of Microorganisms (GCM) 10K type strain sequencing project: providing services to taxonomists for standard genome sequencing and annotation.</title>
        <authorList>
            <consortium name="The Broad Institute Genomics Platform"/>
            <consortium name="The Broad Institute Genome Sequencing Center for Infectious Disease"/>
            <person name="Wu L."/>
            <person name="Ma J."/>
        </authorList>
    </citation>
    <scope>NUCLEOTIDE SEQUENCE [LARGE SCALE GENOMIC DNA]</scope>
    <source>
        <strain evidence="4">JCM 17551</strain>
    </source>
</reference>
<dbReference type="SUPFAM" id="SSF52833">
    <property type="entry name" value="Thioredoxin-like"/>
    <property type="match status" value="1"/>
</dbReference>
<keyword evidence="4" id="KW-1185">Reference proteome</keyword>
<dbReference type="InterPro" id="IPR000866">
    <property type="entry name" value="AhpC/TSA"/>
</dbReference>
<dbReference type="RefSeq" id="WP_344800017.1">
    <property type="nucleotide sequence ID" value="NZ_BAABBN010000012.1"/>
</dbReference>
<keyword evidence="1" id="KW-0472">Membrane</keyword>